<protein>
    <submittedName>
        <fullName evidence="2">VOC family protein</fullName>
    </submittedName>
</protein>
<feature type="domain" description="PhnB-like" evidence="1">
    <location>
        <begin position="5"/>
        <end position="128"/>
    </location>
</feature>
<dbReference type="SUPFAM" id="SSF54593">
    <property type="entry name" value="Glyoxalase/Bleomycin resistance protein/Dihydroxybiphenyl dioxygenase"/>
    <property type="match status" value="1"/>
</dbReference>
<dbReference type="InterPro" id="IPR029068">
    <property type="entry name" value="Glyas_Bleomycin-R_OHBP_Dase"/>
</dbReference>
<evidence type="ECO:0000313" key="2">
    <source>
        <dbReference type="EMBL" id="MCJ8014831.1"/>
    </source>
</evidence>
<evidence type="ECO:0000313" key="3">
    <source>
        <dbReference type="Proteomes" id="UP001139347"/>
    </source>
</evidence>
<dbReference type="Proteomes" id="UP001139347">
    <property type="component" value="Unassembled WGS sequence"/>
</dbReference>
<sequence length="132" mass="14706">MNPGITPFLMFDGQAEEAMNFYVSIFKSSEVLRITRYGANEAGAEGSVKQAAFSLKGQTFMCNDSNVKHAFTFTPAISMFVTCDSDEEITEAFNKLSEGGAILMPLSAYPFAYKFSWVQDKFGISWQLSFKE</sequence>
<accession>A0A9X1WUC2</accession>
<comment type="caution">
    <text evidence="2">The sequence shown here is derived from an EMBL/GenBank/DDBJ whole genome shotgun (WGS) entry which is preliminary data.</text>
</comment>
<organism evidence="2 3">
    <name type="scientific">Paenibacillus mangrovi</name>
    <dbReference type="NCBI Taxonomy" id="2931978"/>
    <lineage>
        <taxon>Bacteria</taxon>
        <taxon>Bacillati</taxon>
        <taxon>Bacillota</taxon>
        <taxon>Bacilli</taxon>
        <taxon>Bacillales</taxon>
        <taxon>Paenibacillaceae</taxon>
        <taxon>Paenibacillus</taxon>
    </lineage>
</organism>
<dbReference type="RefSeq" id="WP_244730245.1">
    <property type="nucleotide sequence ID" value="NZ_JALIRP010000015.1"/>
</dbReference>
<dbReference type="InterPro" id="IPR009725">
    <property type="entry name" value="3_dmu_93_MTrfase"/>
</dbReference>
<dbReference type="EMBL" id="JALIRP010000015">
    <property type="protein sequence ID" value="MCJ8014831.1"/>
    <property type="molecule type" value="Genomic_DNA"/>
</dbReference>
<gene>
    <name evidence="2" type="ORF">MUG84_24410</name>
</gene>
<dbReference type="InterPro" id="IPR028973">
    <property type="entry name" value="PhnB-like"/>
</dbReference>
<name>A0A9X1WUC2_9BACL</name>
<evidence type="ECO:0000259" key="1">
    <source>
        <dbReference type="Pfam" id="PF06983"/>
    </source>
</evidence>
<dbReference type="PIRSF" id="PIRSF021700">
    <property type="entry name" value="3_dmu_93_MTrfase"/>
    <property type="match status" value="1"/>
</dbReference>
<dbReference type="Pfam" id="PF06983">
    <property type="entry name" value="3-dmu-9_3-mt"/>
    <property type="match status" value="1"/>
</dbReference>
<dbReference type="PANTHER" id="PTHR33990">
    <property type="entry name" value="PROTEIN YJDN-RELATED"/>
    <property type="match status" value="1"/>
</dbReference>
<reference evidence="2" key="1">
    <citation type="submission" date="2022-04" db="EMBL/GenBank/DDBJ databases">
        <title>Paenibacillus mangrovi sp. nov., a novel endophytic bacterium isolated from bark of Kandelia candel.</title>
        <authorList>
            <person name="Tuo L."/>
        </authorList>
    </citation>
    <scope>NUCLEOTIDE SEQUENCE</scope>
    <source>
        <strain evidence="2">KQZ6P-2</strain>
    </source>
</reference>
<proteinExistence type="predicted"/>
<dbReference type="Gene3D" id="3.30.720.100">
    <property type="match status" value="1"/>
</dbReference>
<dbReference type="AlphaFoldDB" id="A0A9X1WUC2"/>
<dbReference type="PANTHER" id="PTHR33990:SF4">
    <property type="entry name" value="PHNB-LIKE DOMAIN-CONTAINING PROTEIN"/>
    <property type="match status" value="1"/>
</dbReference>
<dbReference type="Gene3D" id="3.30.720.110">
    <property type="match status" value="1"/>
</dbReference>
<dbReference type="CDD" id="cd06588">
    <property type="entry name" value="PhnB_like"/>
    <property type="match status" value="1"/>
</dbReference>
<keyword evidence="3" id="KW-1185">Reference proteome</keyword>